<evidence type="ECO:0000313" key="2">
    <source>
        <dbReference type="Proteomes" id="UP000003042"/>
    </source>
</evidence>
<name>A0ABC9NIP3_ESCAT</name>
<sequence>MTQVHNNTYQSGNYYNRHERNSFSLHYSPGNETLFIEVNRNLEEIHLEPEQWEQF</sequence>
<reference evidence="1 2" key="1">
    <citation type="submission" date="2008-02" db="EMBL/GenBank/DDBJ databases">
        <title>Annotation of Escherichia albertii TW07627.</title>
        <authorList>
            <person name="Sutton G."/>
            <person name="Whittam T.S."/>
            <person name="Sebastian Y."/>
        </authorList>
    </citation>
    <scope>NUCLEOTIDE SEQUENCE [LARGE SCALE GENOMIC DNA]</scope>
    <source>
        <strain evidence="1 2">TW07627</strain>
    </source>
</reference>
<protein>
    <submittedName>
        <fullName evidence="1">Uncharacterized protein</fullName>
    </submittedName>
</protein>
<dbReference type="AlphaFoldDB" id="A0ABC9NIP3"/>
<dbReference type="Proteomes" id="UP000003042">
    <property type="component" value="Unassembled WGS sequence"/>
</dbReference>
<dbReference type="EMBL" id="ABKX01000016">
    <property type="protein sequence ID" value="EDS90069.1"/>
    <property type="molecule type" value="Genomic_DNA"/>
</dbReference>
<proteinExistence type="predicted"/>
<evidence type="ECO:0000313" key="1">
    <source>
        <dbReference type="EMBL" id="EDS90069.1"/>
    </source>
</evidence>
<organism evidence="1 2">
    <name type="scientific">Escherichia albertii (strain TW07627)</name>
    <dbReference type="NCBI Taxonomy" id="502347"/>
    <lineage>
        <taxon>Bacteria</taxon>
        <taxon>Pseudomonadati</taxon>
        <taxon>Pseudomonadota</taxon>
        <taxon>Gammaproteobacteria</taxon>
        <taxon>Enterobacterales</taxon>
        <taxon>Enterobacteriaceae</taxon>
        <taxon>Escherichia</taxon>
    </lineage>
</organism>
<gene>
    <name evidence="1" type="ORF">ESCAB7627_4143</name>
</gene>
<comment type="caution">
    <text evidence="1">The sequence shown here is derived from an EMBL/GenBank/DDBJ whole genome shotgun (WGS) entry which is preliminary data.</text>
</comment>
<accession>A0ABC9NIP3</accession>